<evidence type="ECO:0000256" key="1">
    <source>
        <dbReference type="ARBA" id="ARBA00022475"/>
    </source>
</evidence>
<sequence>MSTQVITILGSIMIAIALSIDAFVASFAYGTNKIKIPFVSVIVINIVCTGILAISLFFGNLLKNIIPETSVNLMCFFILFIIGFCKLLESVVTSINKRRKIKGNLNFDLIGLCINIRIKSQPEDELCGYKTLMPLEAASIAVALSFDSLAVGIGAAFNNSDNIMLIIFSFVFGMFDVLLGSYLGTKIIEKTSFNLSWLSGVILIILAFMKF</sequence>
<evidence type="ECO:0000256" key="3">
    <source>
        <dbReference type="ARBA" id="ARBA00022989"/>
    </source>
</evidence>
<keyword evidence="4 5" id="KW-0472">Membrane</keyword>
<keyword evidence="3 5" id="KW-1133">Transmembrane helix</keyword>
<keyword evidence="1" id="KW-1003">Cell membrane</keyword>
<protein>
    <submittedName>
        <fullName evidence="6">Sporulation membrane protein YtaF</fullName>
    </submittedName>
</protein>
<dbReference type="Pfam" id="PF02659">
    <property type="entry name" value="Mntp"/>
    <property type="match status" value="1"/>
</dbReference>
<feature type="transmembrane region" description="Helical" evidence="5">
    <location>
        <begin position="191"/>
        <end position="209"/>
    </location>
</feature>
<dbReference type="Proteomes" id="UP001335720">
    <property type="component" value="Chromosome"/>
</dbReference>
<feature type="transmembrane region" description="Helical" evidence="5">
    <location>
        <begin position="36"/>
        <end position="59"/>
    </location>
</feature>
<keyword evidence="2 5" id="KW-0812">Transmembrane</keyword>
<evidence type="ECO:0000256" key="5">
    <source>
        <dbReference type="SAM" id="Phobius"/>
    </source>
</evidence>
<evidence type="ECO:0000313" key="6">
    <source>
        <dbReference type="EMBL" id="BED93088.1"/>
    </source>
</evidence>
<dbReference type="InterPro" id="IPR003810">
    <property type="entry name" value="Mntp/YtaF"/>
</dbReference>
<accession>A0AA48KY54</accession>
<dbReference type="AlphaFoldDB" id="A0AA48KY54"/>
<gene>
    <name evidence="6" type="ORF">RsTaC01_1044</name>
</gene>
<dbReference type="PANTHER" id="PTHR35529:SF2">
    <property type="entry name" value="SPORULATION PROTEIN YTAF-RELATED"/>
    <property type="match status" value="1"/>
</dbReference>
<proteinExistence type="predicted"/>
<organism evidence="6">
    <name type="scientific">Candidatus Paraimprobicoccus trichonymphae</name>
    <dbReference type="NCBI Taxonomy" id="3033793"/>
    <lineage>
        <taxon>Bacteria</taxon>
        <taxon>Bacillati</taxon>
        <taxon>Bacillota</taxon>
        <taxon>Clostridia</taxon>
        <taxon>Candidatus Paraimprobicoccus</taxon>
    </lineage>
</organism>
<feature type="transmembrane region" description="Helical" evidence="5">
    <location>
        <begin position="137"/>
        <end position="157"/>
    </location>
</feature>
<feature type="transmembrane region" description="Helical" evidence="5">
    <location>
        <begin position="6"/>
        <end position="29"/>
    </location>
</feature>
<dbReference type="EMBL" id="AP027925">
    <property type="protein sequence ID" value="BED93088.1"/>
    <property type="molecule type" value="Genomic_DNA"/>
</dbReference>
<dbReference type="PANTHER" id="PTHR35529">
    <property type="entry name" value="MANGANESE EFFLUX PUMP MNTP-RELATED"/>
    <property type="match status" value="1"/>
</dbReference>
<feature type="transmembrane region" description="Helical" evidence="5">
    <location>
        <begin position="163"/>
        <end position="184"/>
    </location>
</feature>
<name>A0AA48KY54_9FIRM</name>
<evidence type="ECO:0000256" key="4">
    <source>
        <dbReference type="ARBA" id="ARBA00023136"/>
    </source>
</evidence>
<dbReference type="KEGG" id="ptrh:RsTaC01_1044"/>
<feature type="transmembrane region" description="Helical" evidence="5">
    <location>
        <begin position="71"/>
        <end position="92"/>
    </location>
</feature>
<reference evidence="6" key="1">
    <citation type="journal article" date="2023" name="ISME J.">
        <title>Emergence of putative energy parasites within Clostridia revealed by genome analysis of a novel endosymbiotic clade.</title>
        <authorList>
            <person name="Takahashi K."/>
            <person name="Kuwahara H."/>
            <person name="Horikawa Y."/>
            <person name="Izawa K."/>
            <person name="Kato D."/>
            <person name="Inagaki T."/>
            <person name="Yuki M."/>
            <person name="Ohkuma M."/>
            <person name="Hongoh Y."/>
        </authorList>
    </citation>
    <scope>NUCLEOTIDE SEQUENCE</scope>
    <source>
        <strain evidence="6">RsTa-C01</strain>
    </source>
</reference>
<evidence type="ECO:0000256" key="2">
    <source>
        <dbReference type="ARBA" id="ARBA00022692"/>
    </source>
</evidence>